<accession>A0AAW2HY58</accession>
<name>A0AAW2HY58_9NEOP</name>
<dbReference type="FunFam" id="3.10.260.20:FF:000002">
    <property type="entry name" value="SKI-like oncogene a"/>
    <property type="match status" value="1"/>
</dbReference>
<proteinExistence type="inferred from homology"/>
<dbReference type="InterPro" id="IPR010919">
    <property type="entry name" value="SAND-like_dom_sf"/>
</dbReference>
<feature type="region of interest" description="Disordered" evidence="2">
    <location>
        <begin position="44"/>
        <end position="70"/>
    </location>
</feature>
<gene>
    <name evidence="4" type="ORF">PYX00_002959</name>
</gene>
<dbReference type="InterPro" id="IPR014890">
    <property type="entry name" value="c-SKI_SMAD4-bd_dom"/>
</dbReference>
<dbReference type="SMART" id="SM01046">
    <property type="entry name" value="c-SKI_SMAD_bind"/>
    <property type="match status" value="1"/>
</dbReference>
<dbReference type="Gene3D" id="3.10.390.10">
    <property type="entry name" value="SAND domain-like"/>
    <property type="match status" value="1"/>
</dbReference>
<dbReference type="GO" id="GO:0005737">
    <property type="term" value="C:cytoplasm"/>
    <property type="evidence" value="ECO:0007669"/>
    <property type="project" value="TreeGrafter"/>
</dbReference>
<dbReference type="EMBL" id="JARGDH010000002">
    <property type="protein sequence ID" value="KAL0274947.1"/>
    <property type="molecule type" value="Genomic_DNA"/>
</dbReference>
<dbReference type="PANTHER" id="PTHR10005:SF25">
    <property type="entry name" value="SNO ONCOGENE, ISOFORM B"/>
    <property type="match status" value="1"/>
</dbReference>
<evidence type="ECO:0000259" key="3">
    <source>
        <dbReference type="SMART" id="SM01046"/>
    </source>
</evidence>
<dbReference type="InterPro" id="IPR003380">
    <property type="entry name" value="SKI/SNO/DAC"/>
</dbReference>
<dbReference type="Gene3D" id="3.10.260.20">
    <property type="entry name" value="Ski"/>
    <property type="match status" value="1"/>
</dbReference>
<protein>
    <recommendedName>
        <fullName evidence="3">c-SKI SMAD4-binding domain-containing protein</fullName>
    </recommendedName>
</protein>
<dbReference type="GO" id="GO:0005634">
    <property type="term" value="C:nucleus"/>
    <property type="evidence" value="ECO:0007669"/>
    <property type="project" value="TreeGrafter"/>
</dbReference>
<dbReference type="AlphaFoldDB" id="A0AAW2HY58"/>
<sequence>METLVQPYTPHLKKVLKKYQLSAVKSLQGPSTLLGPPCLDVASAAKTETAEESSAPASPPPTSTEADNFLPPPFPVQQLPILTEADQRSERGETVLEGESISCFVVGGERRLCLPQVLNSVLRNFSLAQINQVCDELQIFCSRCNPEQLEELKVTGILPASAPSCGLITKTDAERLCSALLHHGVPASHPSPGAASFEVYHECFGKCRGLCTPSLFSTPTSRCIQCLECHAMFSPQHFVCHAHRPLQNRTCHWGFDSSNWRSYLLVSRGQRDYDVAVNMLNYFKEKNVTAQSAIKRKVSATASFFSVSFRPLRNAPGRRGFALLGRRAATPPRI</sequence>
<feature type="domain" description="c-SKI SMAD4-binding" evidence="3">
    <location>
        <begin position="196"/>
        <end position="288"/>
    </location>
</feature>
<dbReference type="CDD" id="cd21079">
    <property type="entry name" value="DHD_Ski_Sno"/>
    <property type="match status" value="1"/>
</dbReference>
<evidence type="ECO:0000256" key="1">
    <source>
        <dbReference type="ARBA" id="ARBA00009513"/>
    </source>
</evidence>
<dbReference type="InterPro" id="IPR009061">
    <property type="entry name" value="DNA-bd_dom_put_sf"/>
</dbReference>
<comment type="caution">
    <text evidence="4">The sequence shown here is derived from an EMBL/GenBank/DDBJ whole genome shotgun (WGS) entry which is preliminary data.</text>
</comment>
<feature type="compositionally biased region" description="Low complexity" evidence="2">
    <location>
        <begin position="44"/>
        <end position="56"/>
    </location>
</feature>
<evidence type="ECO:0000256" key="2">
    <source>
        <dbReference type="SAM" id="MobiDB-lite"/>
    </source>
</evidence>
<dbReference type="SUPFAM" id="SSF46955">
    <property type="entry name" value="Putative DNA-binding domain"/>
    <property type="match status" value="1"/>
</dbReference>
<dbReference type="InterPro" id="IPR023216">
    <property type="entry name" value="Tscrpt_reg_SKI_SnoN"/>
</dbReference>
<dbReference type="SUPFAM" id="SSF63763">
    <property type="entry name" value="SAND domain-like"/>
    <property type="match status" value="1"/>
</dbReference>
<organism evidence="4">
    <name type="scientific">Menopon gallinae</name>
    <name type="common">poultry shaft louse</name>
    <dbReference type="NCBI Taxonomy" id="328185"/>
    <lineage>
        <taxon>Eukaryota</taxon>
        <taxon>Metazoa</taxon>
        <taxon>Ecdysozoa</taxon>
        <taxon>Arthropoda</taxon>
        <taxon>Hexapoda</taxon>
        <taxon>Insecta</taxon>
        <taxon>Pterygota</taxon>
        <taxon>Neoptera</taxon>
        <taxon>Paraneoptera</taxon>
        <taxon>Psocodea</taxon>
        <taxon>Troctomorpha</taxon>
        <taxon>Phthiraptera</taxon>
        <taxon>Amblycera</taxon>
        <taxon>Menoponidae</taxon>
        <taxon>Menopon</taxon>
    </lineage>
</organism>
<evidence type="ECO:0000313" key="4">
    <source>
        <dbReference type="EMBL" id="KAL0274947.1"/>
    </source>
</evidence>
<dbReference type="Pfam" id="PF08782">
    <property type="entry name" value="c-SKI_SMAD_bind"/>
    <property type="match status" value="1"/>
</dbReference>
<reference evidence="4" key="1">
    <citation type="journal article" date="2024" name="Gigascience">
        <title>Chromosome-level genome of the poultry shaft louse Menopon gallinae provides insight into the host-switching and adaptive evolution of parasitic lice.</title>
        <authorList>
            <person name="Xu Y."/>
            <person name="Ma L."/>
            <person name="Liu S."/>
            <person name="Liang Y."/>
            <person name="Liu Q."/>
            <person name="He Z."/>
            <person name="Tian L."/>
            <person name="Duan Y."/>
            <person name="Cai W."/>
            <person name="Li H."/>
            <person name="Song F."/>
        </authorList>
    </citation>
    <scope>NUCLEOTIDE SEQUENCE</scope>
    <source>
        <strain evidence="4">Cailab_2023a</strain>
    </source>
</reference>
<dbReference type="GO" id="GO:0046332">
    <property type="term" value="F:SMAD binding"/>
    <property type="evidence" value="ECO:0007669"/>
    <property type="project" value="InterPro"/>
</dbReference>
<dbReference type="PANTHER" id="PTHR10005">
    <property type="entry name" value="SKI ONCOGENE-RELATED"/>
    <property type="match status" value="1"/>
</dbReference>
<dbReference type="InterPro" id="IPR037000">
    <property type="entry name" value="Ski_DNA-bd_sf"/>
</dbReference>
<dbReference type="GO" id="GO:0005667">
    <property type="term" value="C:transcription regulator complex"/>
    <property type="evidence" value="ECO:0007669"/>
    <property type="project" value="TreeGrafter"/>
</dbReference>
<dbReference type="GO" id="GO:0030514">
    <property type="term" value="P:negative regulation of BMP signaling pathway"/>
    <property type="evidence" value="ECO:0007669"/>
    <property type="project" value="TreeGrafter"/>
</dbReference>
<dbReference type="GO" id="GO:0000981">
    <property type="term" value="F:DNA-binding transcription factor activity, RNA polymerase II-specific"/>
    <property type="evidence" value="ECO:0007669"/>
    <property type="project" value="TreeGrafter"/>
</dbReference>
<comment type="similarity">
    <text evidence="1">Belongs to the SKI family.</text>
</comment>
<dbReference type="Pfam" id="PF02437">
    <property type="entry name" value="Ski_Sno_DHD"/>
    <property type="match status" value="1"/>
</dbReference>
<dbReference type="GO" id="GO:0000978">
    <property type="term" value="F:RNA polymerase II cis-regulatory region sequence-specific DNA binding"/>
    <property type="evidence" value="ECO:0007669"/>
    <property type="project" value="TreeGrafter"/>
</dbReference>